<proteinExistence type="predicted"/>
<gene>
    <name evidence="1" type="ORF">J2X87_005126</name>
</gene>
<sequence length="335" mass="37185">MIIAEQLSGTSSLNVEVANNPAVAISQFDVQFDADSAIRNKSLYGNGRMQVRVLVLISGKDKDDNVVPLPNSVLNSVFPIYYNGGQSLGGNWSVWGTENDYLHELPSNTLSKRGVLSETKTGNLNQQLPHVLEFWISSEIVGTAQIGAKVELNGETIRTNNTGANKFDSSVTLNALLPVVYPIDYFSLQTVRVENAPSLSPMNKIYLRLNPPGRSVQLRRWWERNGSAGYPGSEVFRDVKAPKIWTFFYALAHEETKTYPVPLMNGGGTFPVSVNDRRGELTLVSVLNYKTASGPKKLGVFYFSAIDEYGTEHRLSLRPIFYADNQLKDIFLDRG</sequence>
<protein>
    <submittedName>
        <fullName evidence="1">Uncharacterized protein</fullName>
    </submittedName>
</protein>
<evidence type="ECO:0000313" key="1">
    <source>
        <dbReference type="EMBL" id="MDR6610022.1"/>
    </source>
</evidence>
<comment type="caution">
    <text evidence="1">The sequence shown here is derived from an EMBL/GenBank/DDBJ whole genome shotgun (WGS) entry which is preliminary data.</text>
</comment>
<reference evidence="1" key="1">
    <citation type="submission" date="2023-07" db="EMBL/GenBank/DDBJ databases">
        <title>Sorghum-associated microbial communities from plants grown in Nebraska, USA.</title>
        <authorList>
            <person name="Schachtman D."/>
        </authorList>
    </citation>
    <scope>NUCLEOTIDE SEQUENCE</scope>
    <source>
        <strain evidence="1">BE46</strain>
    </source>
</reference>
<name>A0ACC6JUS9_9PSED</name>
<keyword evidence="2" id="KW-1185">Reference proteome</keyword>
<dbReference type="Proteomes" id="UP001259420">
    <property type="component" value="Unassembled WGS sequence"/>
</dbReference>
<organism evidence="1 2">
    <name type="scientific">Pseudomonas synxantha</name>
    <dbReference type="NCBI Taxonomy" id="47883"/>
    <lineage>
        <taxon>Bacteria</taxon>
        <taxon>Pseudomonadati</taxon>
        <taxon>Pseudomonadota</taxon>
        <taxon>Gammaproteobacteria</taxon>
        <taxon>Pseudomonadales</taxon>
        <taxon>Pseudomonadaceae</taxon>
        <taxon>Pseudomonas</taxon>
    </lineage>
</organism>
<dbReference type="EMBL" id="JAVDSD010000016">
    <property type="protein sequence ID" value="MDR6610022.1"/>
    <property type="molecule type" value="Genomic_DNA"/>
</dbReference>
<evidence type="ECO:0000313" key="2">
    <source>
        <dbReference type="Proteomes" id="UP001259420"/>
    </source>
</evidence>
<accession>A0ACC6JUS9</accession>